<dbReference type="RefSeq" id="XP_028465085.1">
    <property type="nucleotide sequence ID" value="XM_028615066.1"/>
</dbReference>
<sequence length="261" mass="28934">MAVVRSGRGYRGVEQDDDESFYGHVQGLPSQMGKHGARLAKQSKGKRRPDHGGFKAESTGAASYEVRTRYEVLQRTQGCIRKEHRLNEPSTVKPAFFSVLRITPTVKVNLYTYSAPNVLKVRSSGSGEAFMSHLRRIAVKMIEESNQRLPSGRHWHQSLALAPEAGECCTSTQAVPPPEQSHRKTPAARIFDAQGTRLSVRTLIAYLTVVAEVLMRNRVGSHRRASFQRHSATRLGMIVVSTLLSMSQPQKKGVSPLPGYL</sequence>
<gene>
    <name evidence="2" type="ORF">SODALDRAFT_379753</name>
</gene>
<proteinExistence type="predicted"/>
<feature type="region of interest" description="Disordered" evidence="1">
    <location>
        <begin position="1"/>
        <end position="59"/>
    </location>
</feature>
<evidence type="ECO:0000313" key="3">
    <source>
        <dbReference type="Proteomes" id="UP000272025"/>
    </source>
</evidence>
<evidence type="ECO:0000256" key="1">
    <source>
        <dbReference type="SAM" id="MobiDB-lite"/>
    </source>
</evidence>
<accession>A0A3N2PRY8</accession>
<dbReference type="EMBL" id="ML119057">
    <property type="protein sequence ID" value="ROT37279.1"/>
    <property type="molecule type" value="Genomic_DNA"/>
</dbReference>
<dbReference type="Proteomes" id="UP000272025">
    <property type="component" value="Unassembled WGS sequence"/>
</dbReference>
<reference evidence="2 3" key="1">
    <citation type="journal article" date="2018" name="Mol. Ecol.">
        <title>The obligate alkalophilic soda-lake fungus Sodiomyces alkalinus has shifted to a protein diet.</title>
        <authorList>
            <person name="Grum-Grzhimaylo A.A."/>
            <person name="Falkoski D.L."/>
            <person name="van den Heuvel J."/>
            <person name="Valero-Jimenez C.A."/>
            <person name="Min B."/>
            <person name="Choi I.G."/>
            <person name="Lipzen A."/>
            <person name="Daum C.G."/>
            <person name="Aanen D.K."/>
            <person name="Tsang A."/>
            <person name="Henrissat B."/>
            <person name="Bilanenko E.N."/>
            <person name="de Vries R.P."/>
            <person name="van Kan J.A.L."/>
            <person name="Grigoriev I.V."/>
            <person name="Debets A.J.M."/>
        </authorList>
    </citation>
    <scope>NUCLEOTIDE SEQUENCE [LARGE SCALE GENOMIC DNA]</scope>
    <source>
        <strain evidence="2 3">F11</strain>
    </source>
</reference>
<evidence type="ECO:0000313" key="2">
    <source>
        <dbReference type="EMBL" id="ROT37279.1"/>
    </source>
</evidence>
<organism evidence="2 3">
    <name type="scientific">Sodiomyces alkalinus (strain CBS 110278 / VKM F-3762 / F11)</name>
    <name type="common">Alkaliphilic filamentous fungus</name>
    <dbReference type="NCBI Taxonomy" id="1314773"/>
    <lineage>
        <taxon>Eukaryota</taxon>
        <taxon>Fungi</taxon>
        <taxon>Dikarya</taxon>
        <taxon>Ascomycota</taxon>
        <taxon>Pezizomycotina</taxon>
        <taxon>Sordariomycetes</taxon>
        <taxon>Hypocreomycetidae</taxon>
        <taxon>Glomerellales</taxon>
        <taxon>Plectosphaerellaceae</taxon>
        <taxon>Sodiomyces</taxon>
    </lineage>
</organism>
<feature type="compositionally biased region" description="Basic residues" evidence="1">
    <location>
        <begin position="35"/>
        <end position="49"/>
    </location>
</feature>
<keyword evidence="3" id="KW-1185">Reference proteome</keyword>
<protein>
    <submittedName>
        <fullName evidence="2">Uncharacterized protein</fullName>
    </submittedName>
</protein>
<name>A0A3N2PRY8_SODAK</name>
<dbReference type="AlphaFoldDB" id="A0A3N2PRY8"/>
<dbReference type="GeneID" id="39583543"/>